<protein>
    <submittedName>
        <fullName evidence="2">Uncharacterized protein</fullName>
    </submittedName>
</protein>
<keyword evidence="1" id="KW-0472">Membrane</keyword>
<keyword evidence="1" id="KW-1133">Transmembrane helix</keyword>
<keyword evidence="1" id="KW-0812">Transmembrane</keyword>
<sequence>MGRNLDIAQAFEYVVCGPLYRKEALVMKNIALVSLLTASVAFAQIPAEMDGMEYETRADGTFLIGGPTYAFDRPMSA</sequence>
<reference evidence="2" key="1">
    <citation type="journal article" date="2014" name="BMC Genomics">
        <title>Metasecretome-selective phage display approach for mining the functional potential of a rumen microbial community.</title>
        <authorList>
            <person name="Ciric M."/>
            <person name="Moon C.D."/>
            <person name="Leahy S.C."/>
            <person name="Creevey C.J."/>
            <person name="Altermann E."/>
            <person name="Attwood G.T."/>
            <person name="Rakonjac J."/>
            <person name="Gagic D."/>
        </authorList>
    </citation>
    <scope>NUCLEOTIDE SEQUENCE</scope>
</reference>
<dbReference type="AlphaFoldDB" id="A0A068LM34"/>
<organism evidence="2">
    <name type="scientific">uncultured prokaryote</name>
    <dbReference type="NCBI Taxonomy" id="198431"/>
    <lineage>
        <taxon>unclassified sequences</taxon>
        <taxon>environmental samples</taxon>
    </lineage>
</organism>
<feature type="non-terminal residue" evidence="2">
    <location>
        <position position="77"/>
    </location>
</feature>
<dbReference type="EMBL" id="KF790725">
    <property type="protein sequence ID" value="AIE47636.1"/>
    <property type="molecule type" value="Genomic_DNA"/>
</dbReference>
<feature type="transmembrane region" description="Helical" evidence="1">
    <location>
        <begin position="30"/>
        <end position="47"/>
    </location>
</feature>
<evidence type="ECO:0000256" key="1">
    <source>
        <dbReference type="SAM" id="Phobius"/>
    </source>
</evidence>
<evidence type="ECO:0000313" key="2">
    <source>
        <dbReference type="EMBL" id="AIE47636.1"/>
    </source>
</evidence>
<name>A0A068LM34_9ZZZZ</name>
<proteinExistence type="predicted"/>
<accession>A0A068LM34</accession>